<dbReference type="EMBL" id="BTSY01000001">
    <property type="protein sequence ID" value="GMT09965.1"/>
    <property type="molecule type" value="Genomic_DNA"/>
</dbReference>
<organism evidence="2 3">
    <name type="scientific">Pristionchus fissidentatus</name>
    <dbReference type="NCBI Taxonomy" id="1538716"/>
    <lineage>
        <taxon>Eukaryota</taxon>
        <taxon>Metazoa</taxon>
        <taxon>Ecdysozoa</taxon>
        <taxon>Nematoda</taxon>
        <taxon>Chromadorea</taxon>
        <taxon>Rhabditida</taxon>
        <taxon>Rhabditina</taxon>
        <taxon>Diplogasteromorpha</taxon>
        <taxon>Diplogasteroidea</taxon>
        <taxon>Neodiplogasteridae</taxon>
        <taxon>Pristionchus</taxon>
    </lineage>
</organism>
<evidence type="ECO:0000313" key="3">
    <source>
        <dbReference type="Proteomes" id="UP001432322"/>
    </source>
</evidence>
<reference evidence="2" key="1">
    <citation type="submission" date="2023-10" db="EMBL/GenBank/DDBJ databases">
        <title>Genome assembly of Pristionchus species.</title>
        <authorList>
            <person name="Yoshida K."/>
            <person name="Sommer R.J."/>
        </authorList>
    </citation>
    <scope>NUCLEOTIDE SEQUENCE</scope>
    <source>
        <strain evidence="2">RS5133</strain>
    </source>
</reference>
<dbReference type="AlphaFoldDB" id="A0AAV5X2D0"/>
<comment type="caution">
    <text evidence="2">The sequence shown here is derived from an EMBL/GenBank/DDBJ whole genome shotgun (WGS) entry which is preliminary data.</text>
</comment>
<dbReference type="PANTHER" id="PTHR34721:SF11">
    <property type="entry name" value="ACTIVIN_RECP DOMAIN-CONTAINING PROTEIN"/>
    <property type="match status" value="1"/>
</dbReference>
<accession>A0AAV5X2D0</accession>
<dbReference type="PANTHER" id="PTHR34721">
    <property type="entry name" value="PROTEIN CBG09734"/>
    <property type="match status" value="1"/>
</dbReference>
<gene>
    <name evidence="1" type="ORF">PFISCL1PPCAC_1262</name>
    <name evidence="2" type="ORF">PFISCL1PPCAC_28387</name>
</gene>
<proteinExistence type="predicted"/>
<keyword evidence="3" id="KW-1185">Reference proteome</keyword>
<protein>
    <recommendedName>
        <fullName evidence="4">Protein sleepless</fullName>
    </recommendedName>
</protein>
<evidence type="ECO:0000313" key="1">
    <source>
        <dbReference type="EMBL" id="GMT09965.1"/>
    </source>
</evidence>
<dbReference type="Proteomes" id="UP001432322">
    <property type="component" value="Unassembled WGS sequence"/>
</dbReference>
<evidence type="ECO:0000313" key="2">
    <source>
        <dbReference type="EMBL" id="GMT37090.1"/>
    </source>
</evidence>
<name>A0AAV5X2D0_9BILA</name>
<sequence length="173" mass="19894">MFLFLSLVPMQANQSILFTLLTSHGSQFRLHAFSRSLQSSCQLFSLHKIKHKMRAFIFILFLFLLPISYSIECYEHWSSVFDKEVNDDHQTIVCPKGNYCVKVKDDVEGYLGKTCDTYFRSNKERKEGCFAYSEGAPSIEHCYCTTDLCNSASASSILEGIFLSIIAHFLYRH</sequence>
<dbReference type="EMBL" id="BTSY01000038">
    <property type="protein sequence ID" value="GMT37090.1"/>
    <property type="molecule type" value="Genomic_DNA"/>
</dbReference>
<evidence type="ECO:0008006" key="4">
    <source>
        <dbReference type="Google" id="ProtNLM"/>
    </source>
</evidence>